<evidence type="ECO:0000313" key="2">
    <source>
        <dbReference type="Proteomes" id="UP000235786"/>
    </source>
</evidence>
<accession>A0A2J6R570</accession>
<dbReference type="GO" id="GO:0000981">
    <property type="term" value="F:DNA-binding transcription factor activity, RNA polymerase II-specific"/>
    <property type="evidence" value="ECO:0007669"/>
    <property type="project" value="TreeGrafter"/>
</dbReference>
<dbReference type="STRING" id="1149755.A0A2J6R570"/>
<dbReference type="Proteomes" id="UP000235786">
    <property type="component" value="Unassembled WGS sequence"/>
</dbReference>
<organism evidence="1 2">
    <name type="scientific">Hyaloscypha variabilis (strain UAMH 11265 / GT02V1 / F)</name>
    <name type="common">Meliniomyces variabilis</name>
    <dbReference type="NCBI Taxonomy" id="1149755"/>
    <lineage>
        <taxon>Eukaryota</taxon>
        <taxon>Fungi</taxon>
        <taxon>Dikarya</taxon>
        <taxon>Ascomycota</taxon>
        <taxon>Pezizomycotina</taxon>
        <taxon>Leotiomycetes</taxon>
        <taxon>Helotiales</taxon>
        <taxon>Hyaloscyphaceae</taxon>
        <taxon>Hyaloscypha</taxon>
        <taxon>Hyaloscypha variabilis</taxon>
    </lineage>
</organism>
<name>A0A2J6R570_HYAVF</name>
<sequence>MNSPASMPDRIQHHHLQLPLFSASSTPLNIQDLELMHHFSTSTCFRIHNDPTITRIWSFNVPLLGFSHDFVMHGILAIAALHLAYLRPELRHMYLPQAHAHHEAGLRKATPAFAQLEEENISAIYIFSGLTLLYTLASPPGEAGLSDWIVLSRQTYSIIRYSNEKLFSGTLGPMFAAGVRRSSMQDKLTDEGFEVPQAEHLKQLFARISETTADNWKREAYKMAIDELHKAFRVVYSQPTATLEPSDVYIWAYRITDEFLTLLKGQAQEALAIMAFYAAMIQIFDSQKHWFLEGFSVHLISRIYPLIDELHLPWIEWPIREIGWDPAGGMAVQVVLLQGGRVP</sequence>
<dbReference type="OrthoDB" id="416217at2759"/>
<dbReference type="InterPro" id="IPR052400">
    <property type="entry name" value="Zn2-C6_fungal_TF"/>
</dbReference>
<protein>
    <recommendedName>
        <fullName evidence="3">C6 zinc finger domain-containing protein</fullName>
    </recommendedName>
</protein>
<reference evidence="1 2" key="1">
    <citation type="submission" date="2016-04" db="EMBL/GenBank/DDBJ databases">
        <title>A degradative enzymes factory behind the ericoid mycorrhizal symbiosis.</title>
        <authorList>
            <consortium name="DOE Joint Genome Institute"/>
            <person name="Martino E."/>
            <person name="Morin E."/>
            <person name="Grelet G."/>
            <person name="Kuo A."/>
            <person name="Kohler A."/>
            <person name="Daghino S."/>
            <person name="Barry K."/>
            <person name="Choi C."/>
            <person name="Cichocki N."/>
            <person name="Clum A."/>
            <person name="Copeland A."/>
            <person name="Hainaut M."/>
            <person name="Haridas S."/>
            <person name="Labutti K."/>
            <person name="Lindquist E."/>
            <person name="Lipzen A."/>
            <person name="Khouja H.-R."/>
            <person name="Murat C."/>
            <person name="Ohm R."/>
            <person name="Olson A."/>
            <person name="Spatafora J."/>
            <person name="Veneault-Fourrey C."/>
            <person name="Henrissat B."/>
            <person name="Grigoriev I."/>
            <person name="Martin F."/>
            <person name="Perotto S."/>
        </authorList>
    </citation>
    <scope>NUCLEOTIDE SEQUENCE [LARGE SCALE GENOMIC DNA]</scope>
    <source>
        <strain evidence="1 2">F</strain>
    </source>
</reference>
<proteinExistence type="predicted"/>
<evidence type="ECO:0000313" key="1">
    <source>
        <dbReference type="EMBL" id="PMD33676.1"/>
    </source>
</evidence>
<dbReference type="PANTHER" id="PTHR47657:SF7">
    <property type="entry name" value="STEROL REGULATORY ELEMENT-BINDING PROTEIN ECM22"/>
    <property type="match status" value="1"/>
</dbReference>
<gene>
    <name evidence="1" type="ORF">L207DRAFT_589232</name>
</gene>
<keyword evidence="2" id="KW-1185">Reference proteome</keyword>
<dbReference type="PANTHER" id="PTHR47657">
    <property type="entry name" value="STEROL REGULATORY ELEMENT-BINDING PROTEIN ECM22"/>
    <property type="match status" value="1"/>
</dbReference>
<dbReference type="AlphaFoldDB" id="A0A2J6R570"/>
<evidence type="ECO:0008006" key="3">
    <source>
        <dbReference type="Google" id="ProtNLM"/>
    </source>
</evidence>
<dbReference type="EMBL" id="KZ613955">
    <property type="protein sequence ID" value="PMD33676.1"/>
    <property type="molecule type" value="Genomic_DNA"/>
</dbReference>